<comment type="caution">
    <text evidence="3">The sequence shown here is derived from an EMBL/GenBank/DDBJ whole genome shotgun (WGS) entry which is preliminary data.</text>
</comment>
<evidence type="ECO:0000313" key="4">
    <source>
        <dbReference type="Proteomes" id="UP000823388"/>
    </source>
</evidence>
<proteinExistence type="predicted"/>
<evidence type="ECO:0000313" key="3">
    <source>
        <dbReference type="EMBL" id="KAG2549824.1"/>
    </source>
</evidence>
<dbReference type="InterPro" id="IPR036312">
    <property type="entry name" value="Bifun_inhib/LTP/seed_sf"/>
</dbReference>
<dbReference type="AlphaFoldDB" id="A0A8T0NSY6"/>
<evidence type="ECO:0000259" key="2">
    <source>
        <dbReference type="Pfam" id="PF14368"/>
    </source>
</evidence>
<sequence>MAQLSSAGLLAVTLLLLAAAAAVSGQPSPQYTLPACQNDIDALWHNCKQYVQKEGPKQKPSSACCRTVQHADAHKSCVCDYLGSREAKEKLSMEKVFYVTNQCGVTVPAGCGSKQS</sequence>
<protein>
    <recommendedName>
        <fullName evidence="2">Bifunctional inhibitor/plant lipid transfer protein/seed storage helical domain-containing protein</fullName>
    </recommendedName>
</protein>
<evidence type="ECO:0000256" key="1">
    <source>
        <dbReference type="SAM" id="SignalP"/>
    </source>
</evidence>
<dbReference type="InterPro" id="IPR016140">
    <property type="entry name" value="Bifunc_inhib/LTP/seed_store"/>
</dbReference>
<feature type="signal peptide" evidence="1">
    <location>
        <begin position="1"/>
        <end position="25"/>
    </location>
</feature>
<dbReference type="Gene3D" id="1.10.110.10">
    <property type="entry name" value="Plant lipid-transfer and hydrophobic proteins"/>
    <property type="match status" value="1"/>
</dbReference>
<keyword evidence="4" id="KW-1185">Reference proteome</keyword>
<feature type="domain" description="Bifunctional inhibitor/plant lipid transfer protein/seed storage helical" evidence="2">
    <location>
        <begin position="18"/>
        <end position="110"/>
    </location>
</feature>
<name>A0A8T0NSY6_PANVG</name>
<dbReference type="Pfam" id="PF14368">
    <property type="entry name" value="LTP_2"/>
    <property type="match status" value="1"/>
</dbReference>
<organism evidence="3 4">
    <name type="scientific">Panicum virgatum</name>
    <name type="common">Blackwell switchgrass</name>
    <dbReference type="NCBI Taxonomy" id="38727"/>
    <lineage>
        <taxon>Eukaryota</taxon>
        <taxon>Viridiplantae</taxon>
        <taxon>Streptophyta</taxon>
        <taxon>Embryophyta</taxon>
        <taxon>Tracheophyta</taxon>
        <taxon>Spermatophyta</taxon>
        <taxon>Magnoliopsida</taxon>
        <taxon>Liliopsida</taxon>
        <taxon>Poales</taxon>
        <taxon>Poaceae</taxon>
        <taxon>PACMAD clade</taxon>
        <taxon>Panicoideae</taxon>
        <taxon>Panicodae</taxon>
        <taxon>Paniceae</taxon>
        <taxon>Panicinae</taxon>
        <taxon>Panicum</taxon>
        <taxon>Panicum sect. Hiantes</taxon>
    </lineage>
</organism>
<dbReference type="EMBL" id="CM029053">
    <property type="protein sequence ID" value="KAG2549824.1"/>
    <property type="molecule type" value="Genomic_DNA"/>
</dbReference>
<dbReference type="PANTHER" id="PTHR33286">
    <property type="entry name" value="BIFUNCTIONAL INHIBITOR/LIPID-TRANSFER PROTEIN/SEED STORAGE 2S ALBUMIN SUPERFAMILY PROTEIN"/>
    <property type="match status" value="1"/>
</dbReference>
<dbReference type="OrthoDB" id="653734at2759"/>
<dbReference type="Proteomes" id="UP000823388">
    <property type="component" value="Chromosome 9K"/>
</dbReference>
<dbReference type="PANTHER" id="PTHR33286:SF50">
    <property type="entry name" value="BIFUNCTIONAL INHIBITOR_PLANT LIPID TRANSFER PROTEIN_SEED STORAGE HELICAL DOMAIN-CONTAINING PROTEIN"/>
    <property type="match status" value="1"/>
</dbReference>
<gene>
    <name evidence="3" type="ORF">PVAP13_9KG257600</name>
</gene>
<reference evidence="3" key="1">
    <citation type="submission" date="2020-05" db="EMBL/GenBank/DDBJ databases">
        <title>WGS assembly of Panicum virgatum.</title>
        <authorList>
            <person name="Lovell J.T."/>
            <person name="Jenkins J."/>
            <person name="Shu S."/>
            <person name="Juenger T.E."/>
            <person name="Schmutz J."/>
        </authorList>
    </citation>
    <scope>NUCLEOTIDE SEQUENCE</scope>
    <source>
        <strain evidence="3">AP13</strain>
    </source>
</reference>
<accession>A0A8T0NSY6</accession>
<keyword evidence="1" id="KW-0732">Signal</keyword>
<dbReference type="SUPFAM" id="SSF47699">
    <property type="entry name" value="Bifunctional inhibitor/lipid-transfer protein/seed storage 2S albumin"/>
    <property type="match status" value="1"/>
</dbReference>
<feature type="chain" id="PRO_5035756401" description="Bifunctional inhibitor/plant lipid transfer protein/seed storage helical domain-containing protein" evidence="1">
    <location>
        <begin position="26"/>
        <end position="116"/>
    </location>
</feature>